<proteinExistence type="inferred from homology"/>
<dbReference type="InterPro" id="IPR044946">
    <property type="entry name" value="Restrct_endonuc_typeI_TRD_sf"/>
</dbReference>
<organism evidence="6 7">
    <name type="scientific">Lentibacillus amyloliquefaciens</name>
    <dbReference type="NCBI Taxonomy" id="1472767"/>
    <lineage>
        <taxon>Bacteria</taxon>
        <taxon>Bacillati</taxon>
        <taxon>Bacillota</taxon>
        <taxon>Bacilli</taxon>
        <taxon>Bacillales</taxon>
        <taxon>Bacillaceae</taxon>
        <taxon>Lentibacillus</taxon>
    </lineage>
</organism>
<evidence type="ECO:0000256" key="2">
    <source>
        <dbReference type="ARBA" id="ARBA00022747"/>
    </source>
</evidence>
<evidence type="ECO:0000256" key="1">
    <source>
        <dbReference type="ARBA" id="ARBA00010923"/>
    </source>
</evidence>
<feature type="coiled-coil region" evidence="4">
    <location>
        <begin position="171"/>
        <end position="198"/>
    </location>
</feature>
<evidence type="ECO:0000313" key="6">
    <source>
        <dbReference type="EMBL" id="ALX50529.1"/>
    </source>
</evidence>
<sequence length="395" mass="46379">MPELRFPEFKEEWNIERLSNLIDIKSGKAYKNNEYIKKGIPLLQGENIQHMKLTRPEKYLPKEYLNDSRNIALNYGDIVLGLNRPIINGQLKIAKVGNDFSPALLYQRAGKIIFDKNLSNFYLPLLDKYITEFVYRESVGSDQPFISTTKLKSWKIKIPHYNEQQKIGNFFSKLDRQIELEEKTLDLLEEQKKGYMQKIFTQELWFKDENGNGYPEWVEKKIKDALGERKERSDLGDLLSVTIDDGVVKFSEVDRKDNSSKNKSNYKKVYVNDIAYNSMRMWQGASGKSSYEGIVSPAYTVLHSKADIDMDFIAYYFKTHKMIHTFRVNSQGLTPDTWNLKYKQLKEIKMSIPNFEEQKKIGDFFQKLDRRIELQSQKIESLKAQKQGFLQKMFV</sequence>
<dbReference type="Proteomes" id="UP000050331">
    <property type="component" value="Chromosome"/>
</dbReference>
<dbReference type="Gene3D" id="3.90.220.20">
    <property type="entry name" value="DNA methylase specificity domains"/>
    <property type="match status" value="2"/>
</dbReference>
<evidence type="ECO:0000259" key="5">
    <source>
        <dbReference type="Pfam" id="PF01420"/>
    </source>
</evidence>
<comment type="similarity">
    <text evidence="1">Belongs to the type-I restriction system S methylase family.</text>
</comment>
<feature type="domain" description="Type I restriction modification DNA specificity" evidence="5">
    <location>
        <begin position="216"/>
        <end position="383"/>
    </location>
</feature>
<dbReference type="SUPFAM" id="SSF116734">
    <property type="entry name" value="DNA methylase specificity domain"/>
    <property type="match status" value="2"/>
</dbReference>
<evidence type="ECO:0000313" key="7">
    <source>
        <dbReference type="Proteomes" id="UP000050331"/>
    </source>
</evidence>
<gene>
    <name evidence="6" type="ORF">AOX59_03725</name>
</gene>
<dbReference type="PANTHER" id="PTHR30408:SF12">
    <property type="entry name" value="TYPE I RESTRICTION ENZYME MJAVIII SPECIFICITY SUBUNIT"/>
    <property type="match status" value="1"/>
</dbReference>
<dbReference type="KEGG" id="lao:AOX59_03725"/>
<dbReference type="EMBL" id="CP013862">
    <property type="protein sequence ID" value="ALX50529.1"/>
    <property type="molecule type" value="Genomic_DNA"/>
</dbReference>
<protein>
    <recommendedName>
        <fullName evidence="5">Type I restriction modification DNA specificity domain-containing protein</fullName>
    </recommendedName>
</protein>
<evidence type="ECO:0000256" key="3">
    <source>
        <dbReference type="ARBA" id="ARBA00023125"/>
    </source>
</evidence>
<dbReference type="GO" id="GO:0003677">
    <property type="term" value="F:DNA binding"/>
    <property type="evidence" value="ECO:0007669"/>
    <property type="project" value="UniProtKB-KW"/>
</dbReference>
<dbReference type="InterPro" id="IPR052021">
    <property type="entry name" value="Type-I_RS_S_subunit"/>
</dbReference>
<dbReference type="Gene3D" id="1.10.287.1120">
    <property type="entry name" value="Bipartite methylase S protein"/>
    <property type="match status" value="1"/>
</dbReference>
<dbReference type="CDD" id="cd17259">
    <property type="entry name" value="RMtype1_S_StySKI-TRD2-CR2_like"/>
    <property type="match status" value="1"/>
</dbReference>
<evidence type="ECO:0000256" key="4">
    <source>
        <dbReference type="SAM" id="Coils"/>
    </source>
</evidence>
<dbReference type="PANTHER" id="PTHR30408">
    <property type="entry name" value="TYPE-1 RESTRICTION ENZYME ECOKI SPECIFICITY PROTEIN"/>
    <property type="match status" value="1"/>
</dbReference>
<name>A0A0U4EBX9_9BACI</name>
<accession>A0A0U4EBX9</accession>
<keyword evidence="7" id="KW-1185">Reference proteome</keyword>
<dbReference type="REBASE" id="137070">
    <property type="entry name" value="S.Lam15ORF3720P"/>
</dbReference>
<dbReference type="Pfam" id="PF01420">
    <property type="entry name" value="Methylase_S"/>
    <property type="match status" value="2"/>
</dbReference>
<dbReference type="AlphaFoldDB" id="A0A0U4EBX9"/>
<dbReference type="GO" id="GO:0009307">
    <property type="term" value="P:DNA restriction-modification system"/>
    <property type="evidence" value="ECO:0007669"/>
    <property type="project" value="UniProtKB-KW"/>
</dbReference>
<dbReference type="InterPro" id="IPR000055">
    <property type="entry name" value="Restrct_endonuc_typeI_TRD"/>
</dbReference>
<feature type="domain" description="Type I restriction modification DNA specificity" evidence="5">
    <location>
        <begin position="11"/>
        <end position="189"/>
    </location>
</feature>
<keyword evidence="3" id="KW-0238">DNA-binding</keyword>
<keyword evidence="4" id="KW-0175">Coiled coil</keyword>
<keyword evidence="2" id="KW-0680">Restriction system</keyword>
<dbReference type="STRING" id="1472767.AOX59_03725"/>
<reference evidence="6 7" key="1">
    <citation type="submission" date="2016-01" db="EMBL/GenBank/DDBJ databases">
        <title>Complete genome sequence of strain Lentibacillus amyloliquefaciens LAM0015T isolated from saline sediment.</title>
        <authorList>
            <person name="Wang J.-L."/>
            <person name="He M.-X."/>
        </authorList>
    </citation>
    <scope>NUCLEOTIDE SEQUENCE [LARGE SCALE GENOMIC DNA]</scope>
    <source>
        <strain evidence="6 7">LAM0015</strain>
    </source>
</reference>